<dbReference type="Gene3D" id="1.20.120.580">
    <property type="entry name" value="bsu32300-like"/>
    <property type="match status" value="1"/>
</dbReference>
<organism evidence="1 2">
    <name type="scientific">Hathewaya limosa</name>
    <name type="common">Clostridium limosum</name>
    <dbReference type="NCBI Taxonomy" id="1536"/>
    <lineage>
        <taxon>Bacteria</taxon>
        <taxon>Bacillati</taxon>
        <taxon>Bacillota</taxon>
        <taxon>Clostridia</taxon>
        <taxon>Eubacteriales</taxon>
        <taxon>Clostridiaceae</taxon>
        <taxon>Hathewaya</taxon>
    </lineage>
</organism>
<accession>A0ABU0JUJ6</accession>
<evidence type="ECO:0000313" key="2">
    <source>
        <dbReference type="Proteomes" id="UP001224418"/>
    </source>
</evidence>
<dbReference type="RefSeq" id="WP_307356921.1">
    <property type="nucleotide sequence ID" value="NZ_BAAACJ010000040.1"/>
</dbReference>
<dbReference type="InterPro" id="IPR037038">
    <property type="entry name" value="HepT-like_sf"/>
</dbReference>
<proteinExistence type="predicted"/>
<dbReference type="Proteomes" id="UP001224418">
    <property type="component" value="Unassembled WGS sequence"/>
</dbReference>
<name>A0ABU0JUJ6_HATLI</name>
<evidence type="ECO:0000313" key="1">
    <source>
        <dbReference type="EMBL" id="MDQ0480778.1"/>
    </source>
</evidence>
<dbReference type="EMBL" id="JAUSWN010000028">
    <property type="protein sequence ID" value="MDQ0480778.1"/>
    <property type="molecule type" value="Genomic_DNA"/>
</dbReference>
<protein>
    <submittedName>
        <fullName evidence="1">Uncharacterized protein YutE (UPF0331/DUF86 family)</fullName>
    </submittedName>
</protein>
<dbReference type="SUPFAM" id="SSF81593">
    <property type="entry name" value="Nucleotidyltransferase substrate binding subunit/domain"/>
    <property type="match status" value="1"/>
</dbReference>
<sequence length="142" mass="17078">MVNKERLLKIIEDMYECTSDIDECIDILDNNKENTLMVKLAKSSLRQLFVSFHTILEDFSSIILKEIKKFKVGLTLSDALRLLRDNNIIDEDTYFFLQRSRMIRNRISHRYKEPSHEELIEHIIKYRDRIDVIIEIAKKYIR</sequence>
<reference evidence="1 2" key="1">
    <citation type="submission" date="2023-07" db="EMBL/GenBank/DDBJ databases">
        <title>Genomic Encyclopedia of Type Strains, Phase IV (KMG-IV): sequencing the most valuable type-strain genomes for metagenomic binning, comparative biology and taxonomic classification.</title>
        <authorList>
            <person name="Goeker M."/>
        </authorList>
    </citation>
    <scope>NUCLEOTIDE SEQUENCE [LARGE SCALE GENOMIC DNA]</scope>
    <source>
        <strain evidence="1 2">DSM 1400</strain>
    </source>
</reference>
<keyword evidence="2" id="KW-1185">Reference proteome</keyword>
<comment type="caution">
    <text evidence="1">The sequence shown here is derived from an EMBL/GenBank/DDBJ whole genome shotgun (WGS) entry which is preliminary data.</text>
</comment>
<gene>
    <name evidence="1" type="ORF">QOZ93_002528</name>
</gene>